<dbReference type="FunFam" id="3.10.250.10:FF:000009">
    <property type="entry name" value="WC1"/>
    <property type="match status" value="1"/>
</dbReference>
<dbReference type="SUPFAM" id="SSF56487">
    <property type="entry name" value="SRCR-like"/>
    <property type="match status" value="1"/>
</dbReference>
<keyword evidence="6" id="KW-1185">Reference proteome</keyword>
<evidence type="ECO:0000313" key="6">
    <source>
        <dbReference type="Proteomes" id="UP001174909"/>
    </source>
</evidence>
<evidence type="ECO:0000256" key="2">
    <source>
        <dbReference type="PROSITE-ProRule" id="PRU00196"/>
    </source>
</evidence>
<accession>A0AA35S1T6</accession>
<feature type="disulfide bond" evidence="2">
    <location>
        <begin position="88"/>
        <end position="98"/>
    </location>
</feature>
<evidence type="ECO:0000256" key="1">
    <source>
        <dbReference type="ARBA" id="ARBA00023157"/>
    </source>
</evidence>
<dbReference type="SMART" id="SM00202">
    <property type="entry name" value="SR"/>
    <property type="match status" value="1"/>
</dbReference>
<evidence type="ECO:0000256" key="3">
    <source>
        <dbReference type="SAM" id="SignalP"/>
    </source>
</evidence>
<keyword evidence="3" id="KW-0732">Signal</keyword>
<feature type="non-terminal residue" evidence="5">
    <location>
        <position position="1"/>
    </location>
</feature>
<comment type="caution">
    <text evidence="5">The sequence shown here is derived from an EMBL/GenBank/DDBJ whole genome shotgun (WGS) entry which is preliminary data.</text>
</comment>
<dbReference type="PANTHER" id="PTHR48071">
    <property type="entry name" value="SRCR DOMAIN-CONTAINING PROTEIN"/>
    <property type="match status" value="1"/>
</dbReference>
<dbReference type="EMBL" id="CASHTH010001914">
    <property type="protein sequence ID" value="CAI8021719.1"/>
    <property type="molecule type" value="Genomic_DNA"/>
</dbReference>
<name>A0AA35S1T6_GEOBA</name>
<dbReference type="GO" id="GO:0016020">
    <property type="term" value="C:membrane"/>
    <property type="evidence" value="ECO:0007669"/>
    <property type="project" value="InterPro"/>
</dbReference>
<feature type="non-terminal residue" evidence="5">
    <location>
        <position position="137"/>
    </location>
</feature>
<protein>
    <submittedName>
        <fullName evidence="5">Macrophage scavenger receptor types I and II</fullName>
    </submittedName>
</protein>
<dbReference type="Proteomes" id="UP001174909">
    <property type="component" value="Unassembled WGS sequence"/>
</dbReference>
<feature type="chain" id="PRO_5041247024" evidence="3">
    <location>
        <begin position="18"/>
        <end position="137"/>
    </location>
</feature>
<reference evidence="5" key="1">
    <citation type="submission" date="2023-03" db="EMBL/GenBank/DDBJ databases">
        <authorList>
            <person name="Steffen K."/>
            <person name="Cardenas P."/>
        </authorList>
    </citation>
    <scope>NUCLEOTIDE SEQUENCE</scope>
</reference>
<evidence type="ECO:0000313" key="5">
    <source>
        <dbReference type="EMBL" id="CAI8021719.1"/>
    </source>
</evidence>
<evidence type="ECO:0000259" key="4">
    <source>
        <dbReference type="PROSITE" id="PS50287"/>
    </source>
</evidence>
<comment type="caution">
    <text evidence="2">Lacks conserved residue(s) required for the propagation of feature annotation.</text>
</comment>
<sequence>PVLCAFLHLPLLIGGQSQVRLVDGSSNYSGRVEVLYDGQWGTICGEFWDLFDAMVVCRQLGIYSTSIAVYSDAHYGQGSGETLLHPHCNGGESDLFDCHVILFPDCTHDLDAAVDCTPHGEAYLDIRLVGGTAHYMG</sequence>
<dbReference type="PRINTS" id="PR00258">
    <property type="entry name" value="SPERACTRCPTR"/>
</dbReference>
<proteinExistence type="predicted"/>
<dbReference type="PANTHER" id="PTHR48071:SF18">
    <property type="entry name" value="DELETED IN MALIGNANT BRAIN TUMORS 1 PROTEIN-RELATED"/>
    <property type="match status" value="1"/>
</dbReference>
<dbReference type="Gene3D" id="3.10.250.10">
    <property type="entry name" value="SRCR-like domain"/>
    <property type="match status" value="1"/>
</dbReference>
<keyword evidence="5" id="KW-0675">Receptor</keyword>
<dbReference type="PROSITE" id="PS00420">
    <property type="entry name" value="SRCR_1"/>
    <property type="match status" value="1"/>
</dbReference>
<dbReference type="InterPro" id="IPR001190">
    <property type="entry name" value="SRCR"/>
</dbReference>
<gene>
    <name evidence="5" type="ORF">GBAR_LOCUS12843</name>
</gene>
<dbReference type="InterPro" id="IPR036772">
    <property type="entry name" value="SRCR-like_dom_sf"/>
</dbReference>
<feature type="signal peptide" evidence="3">
    <location>
        <begin position="1"/>
        <end position="17"/>
    </location>
</feature>
<dbReference type="Pfam" id="PF00530">
    <property type="entry name" value="SRCR"/>
    <property type="match status" value="1"/>
</dbReference>
<feature type="domain" description="SRCR" evidence="4">
    <location>
        <begin position="19"/>
        <end position="117"/>
    </location>
</feature>
<organism evidence="5 6">
    <name type="scientific">Geodia barretti</name>
    <name type="common">Barrett's horny sponge</name>
    <dbReference type="NCBI Taxonomy" id="519541"/>
    <lineage>
        <taxon>Eukaryota</taxon>
        <taxon>Metazoa</taxon>
        <taxon>Porifera</taxon>
        <taxon>Demospongiae</taxon>
        <taxon>Heteroscleromorpha</taxon>
        <taxon>Tetractinellida</taxon>
        <taxon>Astrophorina</taxon>
        <taxon>Geodiidae</taxon>
        <taxon>Geodia</taxon>
    </lineage>
</organism>
<dbReference type="PROSITE" id="PS50287">
    <property type="entry name" value="SRCR_2"/>
    <property type="match status" value="1"/>
</dbReference>
<keyword evidence="1 2" id="KW-1015">Disulfide bond</keyword>
<dbReference type="AlphaFoldDB" id="A0AA35S1T6"/>